<proteinExistence type="predicted"/>
<dbReference type="eggNOG" id="COG0760">
    <property type="taxonomic scope" value="Bacteria"/>
</dbReference>
<dbReference type="GO" id="GO:0003755">
    <property type="term" value="F:peptidyl-prolyl cis-trans isomerase activity"/>
    <property type="evidence" value="ECO:0007669"/>
    <property type="project" value="UniProtKB-KW"/>
</dbReference>
<dbReference type="Pfam" id="PF09312">
    <property type="entry name" value="SurA_N"/>
    <property type="match status" value="1"/>
</dbReference>
<dbReference type="Proteomes" id="UP000011744">
    <property type="component" value="Unassembled WGS sequence"/>
</dbReference>
<accession>M2ZMC1</accession>
<dbReference type="Pfam" id="PF00639">
    <property type="entry name" value="Rotamase"/>
    <property type="match status" value="1"/>
</dbReference>
<gene>
    <name evidence="12" type="ORF">H261_18320</name>
</gene>
<dbReference type="InterPro" id="IPR050280">
    <property type="entry name" value="OMP_Chaperone_SurA"/>
</dbReference>
<keyword evidence="6 9" id="KW-0413">Isomerase</keyword>
<dbReference type="AlphaFoldDB" id="M2ZMC1"/>
<dbReference type="EMBL" id="AONQ01000065">
    <property type="protein sequence ID" value="EME68442.1"/>
    <property type="molecule type" value="Genomic_DNA"/>
</dbReference>
<dbReference type="SUPFAM" id="SSF109998">
    <property type="entry name" value="Triger factor/SurA peptide-binding domain-like"/>
    <property type="match status" value="1"/>
</dbReference>
<comment type="caution">
    <text evidence="12">The sequence shown here is derived from an EMBL/GenBank/DDBJ whole genome shotgun (WGS) entry which is preliminary data.</text>
</comment>
<keyword evidence="2 10" id="KW-0732">Signal</keyword>
<evidence type="ECO:0000256" key="9">
    <source>
        <dbReference type="PROSITE-ProRule" id="PRU00278"/>
    </source>
</evidence>
<evidence type="ECO:0000256" key="4">
    <source>
        <dbReference type="ARBA" id="ARBA00023110"/>
    </source>
</evidence>
<evidence type="ECO:0000256" key="3">
    <source>
        <dbReference type="ARBA" id="ARBA00022764"/>
    </source>
</evidence>
<dbReference type="InterPro" id="IPR046357">
    <property type="entry name" value="PPIase_dom_sf"/>
</dbReference>
<dbReference type="Gene3D" id="1.10.4030.10">
    <property type="entry name" value="Porin chaperone SurA, peptide-binding domain"/>
    <property type="match status" value="1"/>
</dbReference>
<dbReference type="PROSITE" id="PS50198">
    <property type="entry name" value="PPIC_PPIASE_2"/>
    <property type="match status" value="1"/>
</dbReference>
<dbReference type="PANTHER" id="PTHR47637:SF1">
    <property type="entry name" value="CHAPERONE SURA"/>
    <property type="match status" value="1"/>
</dbReference>
<dbReference type="SUPFAM" id="SSF54534">
    <property type="entry name" value="FKBP-like"/>
    <property type="match status" value="2"/>
</dbReference>
<reference evidence="12 13" key="1">
    <citation type="journal article" date="2014" name="Genome Announc.">
        <title>Draft Genome Sequence of Magnetospirillum sp. Strain SO-1, a Freshwater Magnetotactic Bacterium Isolated from the Ol'khovka River, Russia.</title>
        <authorList>
            <person name="Grouzdev D.S."/>
            <person name="Dziuba M.V."/>
            <person name="Sukhacheva M.S."/>
            <person name="Mardanov A.V."/>
            <person name="Beletskiy A.V."/>
            <person name="Kuznetsov B.B."/>
            <person name="Skryabin K.G."/>
        </authorList>
    </citation>
    <scope>NUCLEOTIDE SEQUENCE [LARGE SCALE GENOMIC DNA]</scope>
    <source>
        <strain evidence="12 13">SO-1</strain>
    </source>
</reference>
<dbReference type="PANTHER" id="PTHR47637">
    <property type="entry name" value="CHAPERONE SURA"/>
    <property type="match status" value="1"/>
</dbReference>
<sequence length="422" mass="46277">MLARAAIVLTALVIWCAPLRLATAQEVDRIAAVVNDDIISIRDLEARLKLAITVAGLPDNIENRRRAVPQVLRKMVDERLQGQEASRLKISVGSEEIGRSLANVENQNRMPPGTLLPSLVKAGVDPDAVKEQVKADIVWVKLIMRSLQPTIRVGEDEVTDRIETIRQQFGQPEFMLAEIFLPVDSPSQEEEAKRLGERLIEQLRAGAPFQALARQFSQSGSAGNGGMLGWLTPAALEDEVRDTVQGLGKGQITPLVRTGPGYAILAVIDKRLAGESTISDPRLSLAEVYFPLPPAGGPPMAQLAAKAAELTAPLKSCPEMEDLGRKLNSERSGRRDNMTLSVMPQNLQQVVASLPLNKASAPINIGNALLVAMVCSREENIVKGGLPSRDVIRRAIEDERLDMMSRRYLRDLRRTAFIDFRL</sequence>
<dbReference type="RefSeq" id="WP_008620415.1">
    <property type="nucleotide sequence ID" value="NZ_AONQ01000065.1"/>
</dbReference>
<evidence type="ECO:0000256" key="5">
    <source>
        <dbReference type="ARBA" id="ARBA00023186"/>
    </source>
</evidence>
<keyword evidence="3" id="KW-0574">Periplasm</keyword>
<dbReference type="STRING" id="1244869.H261_18320"/>
<organism evidence="12 13">
    <name type="scientific">Paramagnetospirillum caucaseum</name>
    <dbReference type="NCBI Taxonomy" id="1244869"/>
    <lineage>
        <taxon>Bacteria</taxon>
        <taxon>Pseudomonadati</taxon>
        <taxon>Pseudomonadota</taxon>
        <taxon>Alphaproteobacteria</taxon>
        <taxon>Rhodospirillales</taxon>
        <taxon>Magnetospirillaceae</taxon>
        <taxon>Paramagnetospirillum</taxon>
    </lineage>
</organism>
<feature type="signal peptide" evidence="10">
    <location>
        <begin position="1"/>
        <end position="24"/>
    </location>
</feature>
<evidence type="ECO:0000256" key="8">
    <source>
        <dbReference type="ARBA" id="ARBA00031484"/>
    </source>
</evidence>
<keyword evidence="13" id="KW-1185">Reference proteome</keyword>
<dbReference type="PATRIC" id="fig|1244869.3.peg.3662"/>
<feature type="chain" id="PRO_5007921501" description="Parvulin-like PPIase" evidence="10">
    <location>
        <begin position="25"/>
        <end position="422"/>
    </location>
</feature>
<feature type="domain" description="PpiC" evidence="11">
    <location>
        <begin position="171"/>
        <end position="269"/>
    </location>
</feature>
<evidence type="ECO:0000256" key="7">
    <source>
        <dbReference type="ARBA" id="ARBA00030642"/>
    </source>
</evidence>
<evidence type="ECO:0000256" key="10">
    <source>
        <dbReference type="SAM" id="SignalP"/>
    </source>
</evidence>
<dbReference type="InterPro" id="IPR000297">
    <property type="entry name" value="PPIase_PpiC"/>
</dbReference>
<evidence type="ECO:0000256" key="1">
    <source>
        <dbReference type="ARBA" id="ARBA00018370"/>
    </source>
</evidence>
<dbReference type="InterPro" id="IPR027304">
    <property type="entry name" value="Trigger_fact/SurA_dom_sf"/>
</dbReference>
<evidence type="ECO:0000256" key="6">
    <source>
        <dbReference type="ARBA" id="ARBA00023235"/>
    </source>
</evidence>
<dbReference type="InterPro" id="IPR015391">
    <property type="entry name" value="SurA_N"/>
</dbReference>
<evidence type="ECO:0000313" key="13">
    <source>
        <dbReference type="Proteomes" id="UP000011744"/>
    </source>
</evidence>
<protein>
    <recommendedName>
        <fullName evidence="1">Parvulin-like PPIase</fullName>
    </recommendedName>
    <alternativeName>
        <fullName evidence="7">Peptidyl-prolyl cis-trans isomerase plp</fullName>
    </alternativeName>
    <alternativeName>
        <fullName evidence="8">Rotamase plp</fullName>
    </alternativeName>
</protein>
<dbReference type="OrthoDB" id="9791746at2"/>
<name>M2ZMC1_9PROT</name>
<evidence type="ECO:0000259" key="11">
    <source>
        <dbReference type="PROSITE" id="PS50198"/>
    </source>
</evidence>
<keyword evidence="5" id="KW-0143">Chaperone</keyword>
<keyword evidence="4 9" id="KW-0697">Rotamase</keyword>
<dbReference type="Gene3D" id="3.10.50.40">
    <property type="match status" value="1"/>
</dbReference>
<evidence type="ECO:0000313" key="12">
    <source>
        <dbReference type="EMBL" id="EME68442.1"/>
    </source>
</evidence>
<evidence type="ECO:0000256" key="2">
    <source>
        <dbReference type="ARBA" id="ARBA00022729"/>
    </source>
</evidence>